<dbReference type="WBParaSite" id="Pan_g232.t1">
    <property type="protein sequence ID" value="Pan_g232.t1"/>
    <property type="gene ID" value="Pan_g232"/>
</dbReference>
<sequence>MWAKSKGNCSSSSSSNLNSGLFVVDDGIGVIQVVQDAAALLVRGLGLSSLLGTVNHSMMLIIRSARRKAGTLTTFIHSLSTPTHRHCA</sequence>
<keyword evidence="1" id="KW-1185">Reference proteome</keyword>
<name>A0A7E4VP61_PANRE</name>
<evidence type="ECO:0000313" key="1">
    <source>
        <dbReference type="Proteomes" id="UP000492821"/>
    </source>
</evidence>
<organism evidence="1 2">
    <name type="scientific">Panagrellus redivivus</name>
    <name type="common">Microworm</name>
    <dbReference type="NCBI Taxonomy" id="6233"/>
    <lineage>
        <taxon>Eukaryota</taxon>
        <taxon>Metazoa</taxon>
        <taxon>Ecdysozoa</taxon>
        <taxon>Nematoda</taxon>
        <taxon>Chromadorea</taxon>
        <taxon>Rhabditida</taxon>
        <taxon>Tylenchina</taxon>
        <taxon>Panagrolaimomorpha</taxon>
        <taxon>Panagrolaimoidea</taxon>
        <taxon>Panagrolaimidae</taxon>
        <taxon>Panagrellus</taxon>
    </lineage>
</organism>
<proteinExistence type="predicted"/>
<evidence type="ECO:0000313" key="2">
    <source>
        <dbReference type="WBParaSite" id="Pan_g232.t1"/>
    </source>
</evidence>
<reference evidence="1" key="1">
    <citation type="journal article" date="2013" name="Genetics">
        <title>The draft genome and transcriptome of Panagrellus redivivus are shaped by the harsh demands of a free-living lifestyle.</title>
        <authorList>
            <person name="Srinivasan J."/>
            <person name="Dillman A.R."/>
            <person name="Macchietto M.G."/>
            <person name="Heikkinen L."/>
            <person name="Lakso M."/>
            <person name="Fracchia K.M."/>
            <person name="Antoshechkin I."/>
            <person name="Mortazavi A."/>
            <person name="Wong G."/>
            <person name="Sternberg P.W."/>
        </authorList>
    </citation>
    <scope>NUCLEOTIDE SEQUENCE [LARGE SCALE GENOMIC DNA]</scope>
    <source>
        <strain evidence="1">MT8872</strain>
    </source>
</reference>
<dbReference type="AlphaFoldDB" id="A0A7E4VP61"/>
<reference evidence="2" key="2">
    <citation type="submission" date="2020-10" db="UniProtKB">
        <authorList>
            <consortium name="WormBaseParasite"/>
        </authorList>
    </citation>
    <scope>IDENTIFICATION</scope>
</reference>
<dbReference type="Proteomes" id="UP000492821">
    <property type="component" value="Unassembled WGS sequence"/>
</dbReference>
<accession>A0A7E4VP61</accession>
<protein>
    <submittedName>
        <fullName evidence="2">Secreted protein</fullName>
    </submittedName>
</protein>